<reference evidence="11 12" key="1">
    <citation type="submission" date="2013-07" db="EMBL/GenBank/DDBJ databases">
        <title>Genome of Archaeoglobus fulgidus.</title>
        <authorList>
            <person name="Fiebig A."/>
            <person name="Birkeland N.-K."/>
        </authorList>
    </citation>
    <scope>NUCLEOTIDE SEQUENCE [LARGE SCALE GENOMIC DNA]</scope>
    <source>
        <strain evidence="11 12">DSM 8774</strain>
    </source>
</reference>
<dbReference type="Proteomes" id="UP000028501">
    <property type="component" value="Chromosome"/>
</dbReference>
<dbReference type="PANTHER" id="PTHR40029:SF2">
    <property type="entry name" value="HEPTAPRENYLGLYCERYL PHOSPHATE SYNTHASE"/>
    <property type="match status" value="1"/>
</dbReference>
<evidence type="ECO:0000256" key="5">
    <source>
        <dbReference type="ARBA" id="ARBA00022842"/>
    </source>
</evidence>
<dbReference type="RefSeq" id="WP_010877910.1">
    <property type="nucleotide sequence ID" value="NZ_CP006577.1"/>
</dbReference>
<dbReference type="Gene3D" id="3.20.20.390">
    <property type="entry name" value="FMN-linked oxidoreductases"/>
    <property type="match status" value="1"/>
</dbReference>
<evidence type="ECO:0000256" key="4">
    <source>
        <dbReference type="ARBA" id="ARBA00022723"/>
    </source>
</evidence>
<dbReference type="SUPFAM" id="SSF51395">
    <property type="entry name" value="FMN-linked oxidoreductases"/>
    <property type="match status" value="1"/>
</dbReference>
<sequence>MRWRKWRHITKLDPDRTNTDEIIKAVADSGTDAVMISGTQNVTYEKARTLIEKVSQYGLPIVVEPSDPSNVVYDVDYLFVPTVLNSADGDWITGKHAQWVRMHYENLQKFTEIIESEFIQIEGYIVLNPDSAVARVTKALCNIDKELAASYALVGEKLFNLPIIYIEYSGTYGNPELVAEVKKVLDKARLFYGGGIDSREKAREMLRYADTIIVGNVIYEKGIDAFLETLP</sequence>
<organism evidence="11 12">
    <name type="scientific">Archaeoglobus fulgidus DSM 8774</name>
    <dbReference type="NCBI Taxonomy" id="1344584"/>
    <lineage>
        <taxon>Archaea</taxon>
        <taxon>Methanobacteriati</taxon>
        <taxon>Methanobacteriota</taxon>
        <taxon>Archaeoglobi</taxon>
        <taxon>Archaeoglobales</taxon>
        <taxon>Archaeoglobaceae</taxon>
        <taxon>Archaeoglobus</taxon>
    </lineage>
</organism>
<dbReference type="GeneID" id="24793941"/>
<dbReference type="KEGG" id="afg:AFULGI_00004070"/>
<feature type="binding site" evidence="10">
    <location>
        <position position="195"/>
    </location>
    <ligand>
        <name>sn-glycerol 1-phosphate</name>
        <dbReference type="ChEBI" id="CHEBI:57685"/>
    </ligand>
</feature>
<dbReference type="UniPathway" id="UPA00940"/>
<evidence type="ECO:0000256" key="2">
    <source>
        <dbReference type="ARBA" id="ARBA00022516"/>
    </source>
</evidence>
<keyword evidence="2 10" id="KW-0444">Lipid biosynthesis</keyword>
<keyword evidence="4 10" id="KW-0479">Metal-binding</keyword>
<dbReference type="GO" id="GO:0005737">
    <property type="term" value="C:cytoplasm"/>
    <property type="evidence" value="ECO:0007669"/>
    <property type="project" value="UniProtKB-SubCell"/>
</dbReference>
<evidence type="ECO:0000313" key="12">
    <source>
        <dbReference type="Proteomes" id="UP000028501"/>
    </source>
</evidence>
<accession>A0A075WCD9</accession>
<dbReference type="InterPro" id="IPR039074">
    <property type="entry name" value="GGGP/HepGP_synthase_I"/>
</dbReference>
<dbReference type="HOGENOM" id="CLU_095211_0_0_2"/>
<comment type="similarity">
    <text evidence="10">Belongs to the GGGP/HepGP synthase family. Group I subfamily.</text>
</comment>
<comment type="caution">
    <text evidence="10">Lacks conserved residue(s) required for the propagation of feature annotation.</text>
</comment>
<feature type="binding site" evidence="10">
    <location>
        <begin position="215"/>
        <end position="216"/>
    </location>
    <ligand>
        <name>sn-glycerol 1-phosphate</name>
        <dbReference type="ChEBI" id="CHEBI:57685"/>
    </ligand>
</feature>
<dbReference type="GO" id="GO:0047294">
    <property type="term" value="F:phosphoglycerol geranylgeranyltransferase activity"/>
    <property type="evidence" value="ECO:0007669"/>
    <property type="project" value="UniProtKB-UniRule"/>
</dbReference>
<dbReference type="EMBL" id="CP006577">
    <property type="protein sequence ID" value="AIG97222.1"/>
    <property type="molecule type" value="Genomic_DNA"/>
</dbReference>
<keyword evidence="3 10" id="KW-0808">Transferase</keyword>
<feature type="binding site" evidence="10">
    <location>
        <position position="11"/>
    </location>
    <ligand>
        <name>sn-glycerol 1-phosphate</name>
        <dbReference type="ChEBI" id="CHEBI:57685"/>
    </ligand>
</feature>
<evidence type="ECO:0000256" key="1">
    <source>
        <dbReference type="ARBA" id="ARBA00022490"/>
    </source>
</evidence>
<dbReference type="Pfam" id="PF01884">
    <property type="entry name" value="PcrB"/>
    <property type="match status" value="1"/>
</dbReference>
<dbReference type="CDD" id="cd02812">
    <property type="entry name" value="PcrB_like"/>
    <property type="match status" value="1"/>
</dbReference>
<keyword evidence="5 10" id="KW-0460">Magnesium</keyword>
<keyword evidence="8 10" id="KW-1208">Phospholipid metabolism</keyword>
<dbReference type="InterPro" id="IPR038597">
    <property type="entry name" value="GGGP/HepGP_synthase_sf"/>
</dbReference>
<comment type="cofactor">
    <cofactor evidence="10">
        <name>Mg(2+)</name>
        <dbReference type="ChEBI" id="CHEBI:18420"/>
    </cofactor>
</comment>
<dbReference type="HAMAP" id="MF_00112">
    <property type="entry name" value="GGGP_HepGP_synthase"/>
    <property type="match status" value="1"/>
</dbReference>
<keyword evidence="1 10" id="KW-0963">Cytoplasm</keyword>
<keyword evidence="6 10" id="KW-0443">Lipid metabolism</keyword>
<dbReference type="NCBIfam" id="TIGR01768">
    <property type="entry name" value="GGGP-family"/>
    <property type="match status" value="1"/>
</dbReference>
<dbReference type="AlphaFoldDB" id="A0A075WCD9"/>
<comment type="pathway">
    <text evidence="10">Membrane lipid metabolism; glycerophospholipid metabolism.</text>
</comment>
<dbReference type="GO" id="GO:0046474">
    <property type="term" value="P:glycerophospholipid biosynthetic process"/>
    <property type="evidence" value="ECO:0007669"/>
    <property type="project" value="UniProtKB-UniRule"/>
</dbReference>
<gene>
    <name evidence="11" type="ORF">AFULGI_00004070</name>
</gene>
<protein>
    <recommendedName>
        <fullName evidence="10">Geranylgeranylglyceryl phosphate synthase</fullName>
        <shortName evidence="10">GGGP synthase</shortName>
        <shortName evidence="10">GGGPS</shortName>
        <ecNumber evidence="10">2.5.1.41</ecNumber>
    </recommendedName>
    <alternativeName>
        <fullName evidence="10">(S)-3-O-geranylgeranylglyceryl phosphate synthase</fullName>
    </alternativeName>
    <alternativeName>
        <fullName evidence="10">Phosphoglycerol geranylgeranyltransferase</fullName>
    </alternativeName>
</protein>
<feature type="binding site" evidence="10">
    <location>
        <position position="13"/>
    </location>
    <ligand>
        <name>Mg(2+)</name>
        <dbReference type="ChEBI" id="CHEBI:18420"/>
    </ligand>
</feature>
<evidence type="ECO:0000256" key="7">
    <source>
        <dbReference type="ARBA" id="ARBA00023209"/>
    </source>
</evidence>
<feature type="binding site" evidence="10">
    <location>
        <begin position="165"/>
        <end position="170"/>
    </location>
    <ligand>
        <name>sn-glycerol 1-phosphate</name>
        <dbReference type="ChEBI" id="CHEBI:57685"/>
    </ligand>
</feature>
<dbReference type="SMR" id="A0A075WCD9"/>
<evidence type="ECO:0000256" key="8">
    <source>
        <dbReference type="ARBA" id="ARBA00023264"/>
    </source>
</evidence>
<comment type="catalytic activity">
    <reaction evidence="9 10">
        <text>sn-glycerol 1-phosphate + (2E,6E,10E)-geranylgeranyl diphosphate = sn-3-O-(geranylgeranyl)glycerol 1-phosphate + diphosphate</text>
        <dbReference type="Rhea" id="RHEA:23404"/>
        <dbReference type="ChEBI" id="CHEBI:33019"/>
        <dbReference type="ChEBI" id="CHEBI:57677"/>
        <dbReference type="ChEBI" id="CHEBI:57685"/>
        <dbReference type="ChEBI" id="CHEBI:58756"/>
        <dbReference type="EC" id="2.5.1.41"/>
    </reaction>
</comment>
<evidence type="ECO:0000313" key="11">
    <source>
        <dbReference type="EMBL" id="AIG97222.1"/>
    </source>
</evidence>
<name>A0A075WCD9_ARCFL</name>
<dbReference type="InterPro" id="IPR026438">
    <property type="entry name" value="GGGP_synthase_archaea"/>
</dbReference>
<dbReference type="EC" id="2.5.1.41" evidence="10"/>
<dbReference type="NCBIfam" id="TIGR04146">
    <property type="entry name" value="GGGPS_Afulg"/>
    <property type="match status" value="1"/>
</dbReference>
<dbReference type="PANTHER" id="PTHR40029">
    <property type="match status" value="1"/>
</dbReference>
<keyword evidence="7 10" id="KW-0594">Phospholipid biosynthesis</keyword>
<comment type="subcellular location">
    <subcellularLocation>
        <location evidence="10">Cytoplasm</location>
    </subcellularLocation>
</comment>
<evidence type="ECO:0000256" key="10">
    <source>
        <dbReference type="HAMAP-Rule" id="MF_00112"/>
    </source>
</evidence>
<proteinExistence type="inferred from homology"/>
<dbReference type="GO" id="GO:0120536">
    <property type="term" value="F:heptaprenylglyceryl phosphate synthase activity"/>
    <property type="evidence" value="ECO:0007669"/>
    <property type="project" value="UniProtKB-ARBA"/>
</dbReference>
<comment type="function">
    <text evidence="10">Prenyltransferase that catalyzes the transfer of the geranylgeranyl moiety of geranylgeranyl diphosphate (GGPP) to the C3 hydroxyl of sn-glycerol-1-phosphate (G1P). This reaction is the first ether-bond-formation step in the biosynthesis of archaeal membrane lipids.</text>
</comment>
<evidence type="ECO:0000256" key="6">
    <source>
        <dbReference type="ARBA" id="ARBA00023098"/>
    </source>
</evidence>
<dbReference type="NCBIfam" id="NF003199">
    <property type="entry name" value="PRK04169.1-3"/>
    <property type="match status" value="1"/>
</dbReference>
<dbReference type="InterPro" id="IPR008205">
    <property type="entry name" value="GGGP_HepGP_synthase"/>
</dbReference>
<evidence type="ECO:0000256" key="3">
    <source>
        <dbReference type="ARBA" id="ARBA00022679"/>
    </source>
</evidence>
<evidence type="ECO:0000256" key="9">
    <source>
        <dbReference type="ARBA" id="ARBA00047288"/>
    </source>
</evidence>
<feature type="binding site" evidence="10">
    <location>
        <position position="39"/>
    </location>
    <ligand>
        <name>Mg(2+)</name>
        <dbReference type="ChEBI" id="CHEBI:18420"/>
    </ligand>
</feature>
<dbReference type="GO" id="GO:0000287">
    <property type="term" value="F:magnesium ion binding"/>
    <property type="evidence" value="ECO:0007669"/>
    <property type="project" value="UniProtKB-UniRule"/>
</dbReference>